<keyword evidence="2" id="KW-0813">Transport</keyword>
<dbReference type="PANTHER" id="PTHR43243">
    <property type="entry name" value="INNER MEMBRANE TRANSPORTER YGJI-RELATED"/>
    <property type="match status" value="1"/>
</dbReference>
<feature type="transmembrane region" description="Helical" evidence="7">
    <location>
        <begin position="168"/>
        <end position="187"/>
    </location>
</feature>
<name>A0A4P9YX09_9FUNG</name>
<feature type="transmembrane region" description="Helical" evidence="7">
    <location>
        <begin position="288"/>
        <end position="309"/>
    </location>
</feature>
<feature type="transmembrane region" description="Helical" evidence="7">
    <location>
        <begin position="427"/>
        <end position="444"/>
    </location>
</feature>
<evidence type="ECO:0000313" key="9">
    <source>
        <dbReference type="Proteomes" id="UP000278143"/>
    </source>
</evidence>
<feature type="transmembrane region" description="Helical" evidence="7">
    <location>
        <begin position="82"/>
        <end position="104"/>
    </location>
</feature>
<keyword evidence="9" id="KW-1185">Reference proteome</keyword>
<dbReference type="Gene3D" id="1.20.1740.10">
    <property type="entry name" value="Amino acid/polyamine transporter I"/>
    <property type="match status" value="1"/>
</dbReference>
<organism evidence="8 9">
    <name type="scientific">Syncephalis pseudoplumigaleata</name>
    <dbReference type="NCBI Taxonomy" id="1712513"/>
    <lineage>
        <taxon>Eukaryota</taxon>
        <taxon>Fungi</taxon>
        <taxon>Fungi incertae sedis</taxon>
        <taxon>Zoopagomycota</taxon>
        <taxon>Zoopagomycotina</taxon>
        <taxon>Zoopagomycetes</taxon>
        <taxon>Zoopagales</taxon>
        <taxon>Piptocephalidaceae</taxon>
        <taxon>Syncephalis</taxon>
    </lineage>
</organism>
<feature type="compositionally biased region" description="Basic and acidic residues" evidence="6">
    <location>
        <begin position="470"/>
        <end position="493"/>
    </location>
</feature>
<dbReference type="GO" id="GO:0015171">
    <property type="term" value="F:amino acid transmembrane transporter activity"/>
    <property type="evidence" value="ECO:0007669"/>
    <property type="project" value="TreeGrafter"/>
</dbReference>
<feature type="transmembrane region" description="Helical" evidence="7">
    <location>
        <begin position="241"/>
        <end position="268"/>
    </location>
</feature>
<dbReference type="PIRSF" id="PIRSF006060">
    <property type="entry name" value="AA_transporter"/>
    <property type="match status" value="1"/>
</dbReference>
<feature type="transmembrane region" description="Helical" evidence="7">
    <location>
        <begin position="6"/>
        <end position="23"/>
    </location>
</feature>
<dbReference type="Proteomes" id="UP000278143">
    <property type="component" value="Unassembled WGS sequence"/>
</dbReference>
<comment type="subcellular location">
    <subcellularLocation>
        <location evidence="1">Membrane</location>
        <topology evidence="1">Multi-pass membrane protein</topology>
    </subcellularLocation>
</comment>
<feature type="non-terminal residue" evidence="8">
    <location>
        <position position="1"/>
    </location>
</feature>
<feature type="transmembrane region" description="Helical" evidence="7">
    <location>
        <begin position="400"/>
        <end position="421"/>
    </location>
</feature>
<keyword evidence="5 7" id="KW-0472">Membrane</keyword>
<feature type="transmembrane region" description="Helical" evidence="7">
    <location>
        <begin position="340"/>
        <end position="359"/>
    </location>
</feature>
<evidence type="ECO:0000256" key="3">
    <source>
        <dbReference type="ARBA" id="ARBA00022692"/>
    </source>
</evidence>
<feature type="transmembrane region" description="Helical" evidence="7">
    <location>
        <begin position="30"/>
        <end position="48"/>
    </location>
</feature>
<dbReference type="Pfam" id="PF13520">
    <property type="entry name" value="AA_permease_2"/>
    <property type="match status" value="1"/>
</dbReference>
<dbReference type="PANTHER" id="PTHR43243:SF4">
    <property type="entry name" value="CATIONIC AMINO ACID TRANSPORTER 4"/>
    <property type="match status" value="1"/>
</dbReference>
<gene>
    <name evidence="8" type="ORF">SYNPS1DRAFT_23430</name>
</gene>
<evidence type="ECO:0000256" key="4">
    <source>
        <dbReference type="ARBA" id="ARBA00022989"/>
    </source>
</evidence>
<keyword evidence="3 7" id="KW-0812">Transmembrane</keyword>
<feature type="transmembrane region" description="Helical" evidence="7">
    <location>
        <begin position="136"/>
        <end position="156"/>
    </location>
</feature>
<accession>A0A4P9YX09</accession>
<feature type="transmembrane region" description="Helical" evidence="7">
    <location>
        <begin position="365"/>
        <end position="388"/>
    </location>
</feature>
<proteinExistence type="predicted"/>
<dbReference type="EMBL" id="KZ990191">
    <property type="protein sequence ID" value="RKP24494.1"/>
    <property type="molecule type" value="Genomic_DNA"/>
</dbReference>
<protein>
    <submittedName>
        <fullName evidence="8">Amino acid/polyamine/organocation transporter, APC superfamily</fullName>
    </submittedName>
</protein>
<dbReference type="GO" id="GO:0016020">
    <property type="term" value="C:membrane"/>
    <property type="evidence" value="ECO:0007669"/>
    <property type="project" value="UniProtKB-SubCell"/>
</dbReference>
<dbReference type="InterPro" id="IPR002293">
    <property type="entry name" value="AA/rel_permease1"/>
</dbReference>
<dbReference type="OrthoDB" id="5982228at2759"/>
<feature type="transmembrane region" description="Helical" evidence="7">
    <location>
        <begin position="54"/>
        <end position="75"/>
    </location>
</feature>
<reference evidence="9" key="1">
    <citation type="journal article" date="2018" name="Nat. Microbiol.">
        <title>Leveraging single-cell genomics to expand the fungal tree of life.</title>
        <authorList>
            <person name="Ahrendt S.R."/>
            <person name="Quandt C.A."/>
            <person name="Ciobanu D."/>
            <person name="Clum A."/>
            <person name="Salamov A."/>
            <person name="Andreopoulos B."/>
            <person name="Cheng J.F."/>
            <person name="Woyke T."/>
            <person name="Pelin A."/>
            <person name="Henrissat B."/>
            <person name="Reynolds N.K."/>
            <person name="Benny G.L."/>
            <person name="Smith M.E."/>
            <person name="James T.Y."/>
            <person name="Grigoriev I.V."/>
        </authorList>
    </citation>
    <scope>NUCLEOTIDE SEQUENCE [LARGE SCALE GENOMIC DNA]</scope>
    <source>
        <strain evidence="9">Benny S71-1</strain>
    </source>
</reference>
<keyword evidence="4 7" id="KW-1133">Transmembrane helix</keyword>
<evidence type="ECO:0000256" key="2">
    <source>
        <dbReference type="ARBA" id="ARBA00022448"/>
    </source>
</evidence>
<evidence type="ECO:0000256" key="6">
    <source>
        <dbReference type="SAM" id="MobiDB-lite"/>
    </source>
</evidence>
<evidence type="ECO:0000256" key="5">
    <source>
        <dbReference type="ARBA" id="ARBA00023136"/>
    </source>
</evidence>
<evidence type="ECO:0000256" key="7">
    <source>
        <dbReference type="SAM" id="Phobius"/>
    </source>
</evidence>
<evidence type="ECO:0000256" key="1">
    <source>
        <dbReference type="ARBA" id="ARBA00004141"/>
    </source>
</evidence>
<dbReference type="AlphaFoldDB" id="A0A4P9YX09"/>
<evidence type="ECO:0000313" key="8">
    <source>
        <dbReference type="EMBL" id="RKP24494.1"/>
    </source>
</evidence>
<feature type="transmembrane region" description="Helical" evidence="7">
    <location>
        <begin position="207"/>
        <end position="229"/>
    </location>
</feature>
<feature type="region of interest" description="Disordered" evidence="6">
    <location>
        <begin position="459"/>
        <end position="493"/>
    </location>
</feature>
<sequence>LTGLGIGAIIGTGIFVLTGTAAANYAGPAVVISFIISGLAAAFAALSYSELSSMIPVAGSAYTYTYATMGEFLAWTIGWDLILEYLVGAATVSVGWSGYMVSFLETVSGTTFSKKLIQAPVRFDQATQAFEATGNYMNLPAIVIVLVVTVVLVFGIKASARFNAAMVVVKLTVILLFIFACCSKVNSDYYTPFVPERTDDGKYGGKGIFTASTVVFFAYIGFDAVSTAAQEAKNPQRDLPIGILTSLVVCTVLYIAVAAVLVGLLPYAELGVAHPLTYAIEKALGWKWLVIIINIGAIAGLTSVMLILLMGQPRIFYAMACDGLFPRFVAKVHPKFHTPYITTIITGIVCAVAGGVLPIDVLGEMTSIGTLFAFFLVNVGVIILRFTAKDTPRRFKVPGGPFLIPGIGAILSVGLIATATVPTIERLFIWMAIGFVIYFGYGYRHSYLNHPERRPADMIGRNSDPFAETSDDKPNEVTDMREMEIGSISSEKH</sequence>